<accession>A0ABP6LDE8</accession>
<dbReference type="Pfam" id="PF01674">
    <property type="entry name" value="Lipase_2"/>
    <property type="match status" value="1"/>
</dbReference>
<protein>
    <submittedName>
        <fullName evidence="1">Alpha/beta fold hydrolase</fullName>
    </submittedName>
</protein>
<name>A0ABP6LDE8_9ACTN</name>
<reference evidence="2" key="1">
    <citation type="journal article" date="2019" name="Int. J. Syst. Evol. Microbiol.">
        <title>The Global Catalogue of Microorganisms (GCM) 10K type strain sequencing project: providing services to taxonomists for standard genome sequencing and annotation.</title>
        <authorList>
            <consortium name="The Broad Institute Genomics Platform"/>
            <consortium name="The Broad Institute Genome Sequencing Center for Infectious Disease"/>
            <person name="Wu L."/>
            <person name="Ma J."/>
        </authorList>
    </citation>
    <scope>NUCLEOTIDE SEQUENCE [LARGE SCALE GENOMIC DNA]</scope>
    <source>
        <strain evidence="2">JCM 14234</strain>
    </source>
</reference>
<evidence type="ECO:0000313" key="2">
    <source>
        <dbReference type="Proteomes" id="UP001501035"/>
    </source>
</evidence>
<dbReference type="EMBL" id="BAAAVS010000025">
    <property type="protein sequence ID" value="GAA3040361.1"/>
    <property type="molecule type" value="Genomic_DNA"/>
</dbReference>
<dbReference type="InterPro" id="IPR002918">
    <property type="entry name" value="Lipase_EstA/Esterase_EstB"/>
</dbReference>
<dbReference type="Proteomes" id="UP001501035">
    <property type="component" value="Unassembled WGS sequence"/>
</dbReference>
<comment type="caution">
    <text evidence="1">The sequence shown here is derived from an EMBL/GenBank/DDBJ whole genome shotgun (WGS) entry which is preliminary data.</text>
</comment>
<organism evidence="1 2">
    <name type="scientific">Gordonia defluvii</name>
    <dbReference type="NCBI Taxonomy" id="283718"/>
    <lineage>
        <taxon>Bacteria</taxon>
        <taxon>Bacillati</taxon>
        <taxon>Actinomycetota</taxon>
        <taxon>Actinomycetes</taxon>
        <taxon>Mycobacteriales</taxon>
        <taxon>Gordoniaceae</taxon>
        <taxon>Gordonia</taxon>
    </lineage>
</organism>
<dbReference type="InterPro" id="IPR029058">
    <property type="entry name" value="AB_hydrolase_fold"/>
</dbReference>
<sequence>MIVAAGLTGEAAARPQYPVNYDLFSAFGGGSLAPNTPPPGANRFACRSAAHPRPVILVHGFMANQYNSWQAMAPRLANEGYCVFTLTTGQLPPGGPFGNLNKMAVSARQLSAFVDTVRARTGAHQVDVIGHSLGGTVQSIYIKHYGGAAKVFRAISVGGVVSGYPTVSGLATVEIPGMRKLLEGPCPGCNEFADPNTYIQLRKTDPRVRYVAIASTHDEFVTPTQNALLPPAPNVTNVLVQTACPSSMVGHLALLYDRGVIAMVLNHLDPDRATAVPCQPGIPV</sequence>
<dbReference type="PANTHER" id="PTHR32015">
    <property type="entry name" value="FASTING INDUCED LIPASE"/>
    <property type="match status" value="1"/>
</dbReference>
<proteinExistence type="predicted"/>
<dbReference type="PANTHER" id="PTHR32015:SF1">
    <property type="entry name" value="LIPASE"/>
    <property type="match status" value="1"/>
</dbReference>
<dbReference type="Gene3D" id="3.40.50.1820">
    <property type="entry name" value="alpha/beta hydrolase"/>
    <property type="match status" value="1"/>
</dbReference>
<dbReference type="SUPFAM" id="SSF53474">
    <property type="entry name" value="alpha/beta-Hydrolases"/>
    <property type="match status" value="1"/>
</dbReference>
<dbReference type="GO" id="GO:0016787">
    <property type="term" value="F:hydrolase activity"/>
    <property type="evidence" value="ECO:0007669"/>
    <property type="project" value="UniProtKB-KW"/>
</dbReference>
<evidence type="ECO:0000313" key="1">
    <source>
        <dbReference type="EMBL" id="GAA3040361.1"/>
    </source>
</evidence>
<keyword evidence="1" id="KW-0378">Hydrolase</keyword>
<gene>
    <name evidence="1" type="ORF">GCM10010528_21030</name>
</gene>
<keyword evidence="2" id="KW-1185">Reference proteome</keyword>